<dbReference type="GO" id="GO:0006412">
    <property type="term" value="P:translation"/>
    <property type="evidence" value="ECO:0007669"/>
    <property type="project" value="UniProtKB-KW"/>
</dbReference>
<evidence type="ECO:0000256" key="5">
    <source>
        <dbReference type="ARBA" id="ARBA00022917"/>
    </source>
</evidence>
<dbReference type="PROSITE" id="PS51447">
    <property type="entry name" value="FDX_ACB"/>
    <property type="match status" value="1"/>
</dbReference>
<dbReference type="InterPro" id="IPR036690">
    <property type="entry name" value="Fdx_antiC-bd_sf"/>
</dbReference>
<feature type="domain" description="FDX-ACB" evidence="7">
    <location>
        <begin position="265"/>
        <end position="374"/>
    </location>
</feature>
<evidence type="ECO:0000256" key="2">
    <source>
        <dbReference type="ARBA" id="ARBA00022598"/>
    </source>
</evidence>
<name>A0A2W4ZTE5_9BACT</name>
<protein>
    <recommendedName>
        <fullName evidence="7">FDX-ACB domain-containing protein</fullName>
    </recommendedName>
</protein>
<reference evidence="8 9" key="1">
    <citation type="submission" date="2017-08" db="EMBL/GenBank/DDBJ databases">
        <title>Infants hospitalized years apart are colonized by the same room-sourced microbial strains.</title>
        <authorList>
            <person name="Brooks B."/>
            <person name="Olm M.R."/>
            <person name="Firek B.A."/>
            <person name="Baker R."/>
            <person name="Thomas B.C."/>
            <person name="Morowitz M.J."/>
            <person name="Banfield J.F."/>
        </authorList>
    </citation>
    <scope>NUCLEOTIDE SEQUENCE [LARGE SCALE GENOMIC DNA]</scope>
    <source>
        <strain evidence="8">S2_018_000_R2_104</strain>
    </source>
</reference>
<keyword evidence="6" id="KW-0030">Aminoacyl-tRNA synthetase</keyword>
<evidence type="ECO:0000256" key="4">
    <source>
        <dbReference type="ARBA" id="ARBA00022840"/>
    </source>
</evidence>
<dbReference type="GO" id="GO:0000049">
    <property type="term" value="F:tRNA binding"/>
    <property type="evidence" value="ECO:0007669"/>
    <property type="project" value="InterPro"/>
</dbReference>
<dbReference type="SUPFAM" id="SSF55681">
    <property type="entry name" value="Class II aaRS and biotin synthetases"/>
    <property type="match status" value="1"/>
</dbReference>
<evidence type="ECO:0000256" key="1">
    <source>
        <dbReference type="ARBA" id="ARBA00008226"/>
    </source>
</evidence>
<dbReference type="SUPFAM" id="SSF54991">
    <property type="entry name" value="Anticodon-binding domain of PheRS"/>
    <property type="match status" value="1"/>
</dbReference>
<dbReference type="GO" id="GO:0043039">
    <property type="term" value="P:tRNA aminoacylation"/>
    <property type="evidence" value="ECO:0007669"/>
    <property type="project" value="InterPro"/>
</dbReference>
<gene>
    <name evidence="8" type="ORF">DI626_08660</name>
</gene>
<dbReference type="Gene3D" id="3.30.70.380">
    <property type="entry name" value="Ferrodoxin-fold anticodon-binding domain"/>
    <property type="match status" value="1"/>
</dbReference>
<dbReference type="Gene3D" id="3.30.930.10">
    <property type="entry name" value="Bira Bifunctional Protein, Domain 2"/>
    <property type="match status" value="1"/>
</dbReference>
<evidence type="ECO:0000313" key="8">
    <source>
        <dbReference type="EMBL" id="PZO84012.1"/>
    </source>
</evidence>
<keyword evidence="4" id="KW-0067">ATP-binding</keyword>
<evidence type="ECO:0000256" key="3">
    <source>
        <dbReference type="ARBA" id="ARBA00022741"/>
    </source>
</evidence>
<comment type="similarity">
    <text evidence="1">Belongs to the class-II aminoacyl-tRNA synthetase family.</text>
</comment>
<evidence type="ECO:0000313" key="9">
    <source>
        <dbReference type="Proteomes" id="UP000249557"/>
    </source>
</evidence>
<keyword evidence="2" id="KW-0436">Ligase</keyword>
<comment type="caution">
    <text evidence="8">The sequence shown here is derived from an EMBL/GenBank/DDBJ whole genome shotgun (WGS) entry which is preliminary data.</text>
</comment>
<dbReference type="Proteomes" id="UP000249557">
    <property type="component" value="Unassembled WGS sequence"/>
</dbReference>
<dbReference type="SMART" id="SM00896">
    <property type="entry name" value="FDX-ACB"/>
    <property type="match status" value="1"/>
</dbReference>
<accession>A0A2W4ZTE5</accession>
<dbReference type="InterPro" id="IPR005121">
    <property type="entry name" value="Fdx_antiC-bd"/>
</dbReference>
<dbReference type="AlphaFoldDB" id="A0A2W4ZTE5"/>
<keyword evidence="5" id="KW-0648">Protein biosynthesis</keyword>
<dbReference type="GO" id="GO:0005524">
    <property type="term" value="F:ATP binding"/>
    <property type="evidence" value="ECO:0007669"/>
    <property type="project" value="UniProtKB-KW"/>
</dbReference>
<proteinExistence type="inferred from homology"/>
<evidence type="ECO:0000259" key="7">
    <source>
        <dbReference type="PROSITE" id="PS51447"/>
    </source>
</evidence>
<dbReference type="GO" id="GO:0004812">
    <property type="term" value="F:aminoacyl-tRNA ligase activity"/>
    <property type="evidence" value="ECO:0007669"/>
    <property type="project" value="UniProtKB-KW"/>
</dbReference>
<dbReference type="InterPro" id="IPR002319">
    <property type="entry name" value="Phenylalanyl-tRNA_Synthase"/>
</dbReference>
<dbReference type="InterPro" id="IPR045864">
    <property type="entry name" value="aa-tRNA-synth_II/BPL/LPL"/>
</dbReference>
<evidence type="ECO:0000256" key="6">
    <source>
        <dbReference type="ARBA" id="ARBA00023146"/>
    </source>
</evidence>
<keyword evidence="3" id="KW-0547">Nucleotide-binding</keyword>
<dbReference type="EMBL" id="QFNK01000192">
    <property type="protein sequence ID" value="PZO84012.1"/>
    <property type="molecule type" value="Genomic_DNA"/>
</dbReference>
<dbReference type="Pfam" id="PF01409">
    <property type="entry name" value="tRNA-synt_2d"/>
    <property type="match status" value="1"/>
</dbReference>
<organism evidence="8 9">
    <name type="scientific">Micavibrio aeruginosavorus</name>
    <dbReference type="NCBI Taxonomy" id="349221"/>
    <lineage>
        <taxon>Bacteria</taxon>
        <taxon>Pseudomonadati</taxon>
        <taxon>Bdellovibrionota</taxon>
        <taxon>Bdellovibrionia</taxon>
        <taxon>Bdellovibrionales</taxon>
        <taxon>Pseudobdellovibrionaceae</taxon>
        <taxon>Micavibrio</taxon>
    </lineage>
</organism>
<sequence length="380" mass="42899">MKIQKITTEQLRHAVNLRDLSDPADGHHAMQIILQDILQALENAWGCQVIINREIPIVSIEDNYNRLHYPEDGAARDARYTRYVSDVSLLRTQTSSMIPRLLQKIASDLPEDVVLACPGLVYRRDCVDRIHCAEPHHLDLWRVKKQSSLGDQDLMGMIDTIMKAVLPGVEWKVSVSPHPYTKNGVEINALWGDEWLEVGECGLAHPDILAENLSQHSGMSGLAMGLGLDRILMVRKSINDIRLLRSTDQRIMVQMNDLSPYHEVSSMPPVARDLSLVLDSESKDEDIGDVVREALGANADIIELVETISETPYDDLPPAAKQRLGIRPGQKNILLRVVLRALDRSLTHEECNEYRDTIYAALHKGSEWQWASKRKVEYPS</sequence>